<dbReference type="RefSeq" id="WP_004766738.1">
    <property type="nucleotide sequence ID" value="NZ_AHMY02000059.1"/>
</dbReference>
<evidence type="ECO:0000313" key="1">
    <source>
        <dbReference type="EMBL" id="EKO14211.1"/>
    </source>
</evidence>
<comment type="caution">
    <text evidence="1">The sequence shown here is derived from an EMBL/GenBank/DDBJ whole genome shotgun (WGS) entry which is preliminary data.</text>
</comment>
<proteinExistence type="predicted"/>
<accession>A0A0E2BAP7</accession>
<evidence type="ECO:0000313" key="2">
    <source>
        <dbReference type="Proteomes" id="UP000006253"/>
    </source>
</evidence>
<dbReference type="Proteomes" id="UP000006253">
    <property type="component" value="Unassembled WGS sequence"/>
</dbReference>
<reference evidence="1 2" key="1">
    <citation type="submission" date="2012-10" db="EMBL/GenBank/DDBJ databases">
        <authorList>
            <person name="Harkins D.M."/>
            <person name="Durkin A.S."/>
            <person name="Brinkac L.M."/>
            <person name="Selengut J.D."/>
            <person name="Sanka R."/>
            <person name="DePew J."/>
            <person name="Purushe J."/>
            <person name="Peacock S.J."/>
            <person name="Thaipadungpanit J."/>
            <person name="Wuthiekanun V.W."/>
            <person name="Day N.P."/>
            <person name="Vinetz J.M."/>
            <person name="Sutton G.G."/>
            <person name="Nelson W.C."/>
            <person name="Fouts D.E."/>
        </authorList>
    </citation>
    <scope>NUCLEOTIDE SEQUENCE [LARGE SCALE GENOMIC DNA]</scope>
    <source>
        <strain evidence="1 2">H1</strain>
    </source>
</reference>
<evidence type="ECO:0008006" key="3">
    <source>
        <dbReference type="Google" id="ProtNLM"/>
    </source>
</evidence>
<name>A0A0E2BAP7_9LEPT</name>
<gene>
    <name evidence="1" type="ORF">LEP1GSC081_2040</name>
</gene>
<organism evidence="1 2">
    <name type="scientific">Leptospira kirschneri str. H1</name>
    <dbReference type="NCBI Taxonomy" id="1049966"/>
    <lineage>
        <taxon>Bacteria</taxon>
        <taxon>Pseudomonadati</taxon>
        <taxon>Spirochaetota</taxon>
        <taxon>Spirochaetia</taxon>
        <taxon>Leptospirales</taxon>
        <taxon>Leptospiraceae</taxon>
        <taxon>Leptospira</taxon>
    </lineage>
</organism>
<dbReference type="AlphaFoldDB" id="A0A0E2BAP7"/>
<sequence length="310" mass="36758">MIFLENESKKILINNLKNDENVTSSHWKKYHRDFKVNSDGSIQGVIGFGGFEKKTLIRSFLHKNFQKRFRKLAIEYNNEFRIFDSVMNKITDLQNRAYDLDALRQTLTLCFLKNKLKNYENFNITIVIGDGFACMSSLLLASKFVKKVILINLSKTLLVDIEYFSKISNYYGFKYCLVNEEKDLIDALNSEFNLITIQASNQSFLKLIPADLIINIASMQEMNNEVIHQYFEDMREISKKKDVYFYCCNREEKKLPDGTVVSFKKYPWKEYDEILIDDLCPWHQEYYAFKPPFYRRYDGSVRHRLVKLNI</sequence>
<dbReference type="EMBL" id="AHMY02000059">
    <property type="protein sequence ID" value="EKO14211.1"/>
    <property type="molecule type" value="Genomic_DNA"/>
</dbReference>
<protein>
    <recommendedName>
        <fullName evidence="3">Sugar O-methyltransferase domain protein</fullName>
    </recommendedName>
</protein>